<accession>A0A6L3ZCV0</accession>
<dbReference type="EMBL" id="WBVQ01000002">
    <property type="protein sequence ID" value="KAB2815691.1"/>
    <property type="molecule type" value="Genomic_DNA"/>
</dbReference>
<reference evidence="1 2" key="1">
    <citation type="submission" date="2019-10" db="EMBL/GenBank/DDBJ databases">
        <title>Genome sequence of Phaeocystidibacter marisrubri JCM30614 (type strain).</title>
        <authorList>
            <person name="Bowman J.P."/>
        </authorList>
    </citation>
    <scope>NUCLEOTIDE SEQUENCE [LARGE SCALE GENOMIC DNA]</scope>
    <source>
        <strain evidence="1 2">JCM 30614</strain>
    </source>
</reference>
<evidence type="ECO:0000313" key="2">
    <source>
        <dbReference type="Proteomes" id="UP000484164"/>
    </source>
</evidence>
<comment type="caution">
    <text evidence="1">The sequence shown here is derived from an EMBL/GenBank/DDBJ whole genome shotgun (WGS) entry which is preliminary data.</text>
</comment>
<gene>
    <name evidence="1" type="ORF">F8C82_08290</name>
</gene>
<sequence>MKNKIALDHFQKSFIQLYKAKLGTHTNLAEKLSSDLNTSLACAYRKINGKTKLTLSDVMHLSSKYLISTDYAMQSNSNNVVLFNRSEKIRKEQDMIIYFEKILNDLQELTLFPNATLYYSARDLPLFHYFKYPNLSIFKLQVWIRSQAVSAAHLHHVFQPEEISNRLSQLSSEIANTYNKLSTIELWTTRTLSNVLEQIKYCYYSGHILRPTALSIIDDVLKMIDDCEYRTKQNQKRARYRTEVYLCDYIMMANGALANINSNRKAWIAYSGIELISTNDEAFCRDFETAFLSHMNMGVQISGSAARQRSSFFSQLRMHVNEVLQIVK</sequence>
<evidence type="ECO:0000313" key="1">
    <source>
        <dbReference type="EMBL" id="KAB2815691.1"/>
    </source>
</evidence>
<evidence type="ECO:0008006" key="3">
    <source>
        <dbReference type="Google" id="ProtNLM"/>
    </source>
</evidence>
<dbReference type="AlphaFoldDB" id="A0A6L3ZCV0"/>
<protein>
    <recommendedName>
        <fullName evidence="3">Transcription regulator BetR N-terminal domain-containing protein</fullName>
    </recommendedName>
</protein>
<keyword evidence="2" id="KW-1185">Reference proteome</keyword>
<dbReference type="Proteomes" id="UP000484164">
    <property type="component" value="Unassembled WGS sequence"/>
</dbReference>
<organism evidence="1 2">
    <name type="scientific">Phaeocystidibacter marisrubri</name>
    <dbReference type="NCBI Taxonomy" id="1577780"/>
    <lineage>
        <taxon>Bacteria</taxon>
        <taxon>Pseudomonadati</taxon>
        <taxon>Bacteroidota</taxon>
        <taxon>Flavobacteriia</taxon>
        <taxon>Flavobacteriales</taxon>
        <taxon>Phaeocystidibacteraceae</taxon>
        <taxon>Phaeocystidibacter</taxon>
    </lineage>
</organism>
<name>A0A6L3ZCV0_9FLAO</name>
<proteinExistence type="predicted"/>
<dbReference type="RefSeq" id="WP_151693121.1">
    <property type="nucleotide sequence ID" value="NZ_BMGX01000001.1"/>
</dbReference>
<dbReference type="OrthoDB" id="1098026at2"/>